<dbReference type="EMBL" id="JARPUR010000001">
    <property type="protein sequence ID" value="KAK4885843.1"/>
    <property type="molecule type" value="Genomic_DNA"/>
</dbReference>
<accession>A0AAN7QNA6</accession>
<dbReference type="Proteomes" id="UP001353858">
    <property type="component" value="Unassembled WGS sequence"/>
</dbReference>
<gene>
    <name evidence="1" type="ORF">RN001_002114</name>
</gene>
<sequence>MLPILSEDEALDVASKFIFLLYKNKDRSNKNLNELRFLLLTTTSNKLACELPPTVDAFRLHLKRCIYQLKIWYSSHLSEPVYENPAKFGWVLKDDVWIPQLTMKDPVPADLRKLLSIKCSDKNCNSSKCVCVKQGLKCIIECKCKFCSNSLSFNDGLSDSENEET</sequence>
<keyword evidence="2" id="KW-1185">Reference proteome</keyword>
<comment type="caution">
    <text evidence="1">The sequence shown here is derived from an EMBL/GenBank/DDBJ whole genome shotgun (WGS) entry which is preliminary data.</text>
</comment>
<protein>
    <recommendedName>
        <fullName evidence="3">CRC domain-containing protein</fullName>
    </recommendedName>
</protein>
<reference evidence="2" key="1">
    <citation type="submission" date="2023-01" db="EMBL/GenBank/DDBJ databases">
        <title>Key to firefly adult light organ development and bioluminescence: homeobox transcription factors regulate luciferase expression and transportation to peroxisome.</title>
        <authorList>
            <person name="Fu X."/>
        </authorList>
    </citation>
    <scope>NUCLEOTIDE SEQUENCE [LARGE SCALE GENOMIC DNA]</scope>
</reference>
<dbReference type="AlphaFoldDB" id="A0AAN7QNA6"/>
<evidence type="ECO:0000313" key="1">
    <source>
        <dbReference type="EMBL" id="KAK4885843.1"/>
    </source>
</evidence>
<evidence type="ECO:0000313" key="2">
    <source>
        <dbReference type="Proteomes" id="UP001353858"/>
    </source>
</evidence>
<organism evidence="1 2">
    <name type="scientific">Aquatica leii</name>
    <dbReference type="NCBI Taxonomy" id="1421715"/>
    <lineage>
        <taxon>Eukaryota</taxon>
        <taxon>Metazoa</taxon>
        <taxon>Ecdysozoa</taxon>
        <taxon>Arthropoda</taxon>
        <taxon>Hexapoda</taxon>
        <taxon>Insecta</taxon>
        <taxon>Pterygota</taxon>
        <taxon>Neoptera</taxon>
        <taxon>Endopterygota</taxon>
        <taxon>Coleoptera</taxon>
        <taxon>Polyphaga</taxon>
        <taxon>Elateriformia</taxon>
        <taxon>Elateroidea</taxon>
        <taxon>Lampyridae</taxon>
        <taxon>Luciolinae</taxon>
        <taxon>Aquatica</taxon>
    </lineage>
</organism>
<name>A0AAN7QNA6_9COLE</name>
<evidence type="ECO:0008006" key="3">
    <source>
        <dbReference type="Google" id="ProtNLM"/>
    </source>
</evidence>
<proteinExistence type="predicted"/>